<dbReference type="eggNOG" id="COG1443">
    <property type="taxonomic scope" value="Bacteria"/>
</dbReference>
<keyword evidence="3" id="KW-1185">Reference proteome</keyword>
<sequence>MIHKTVVAGRAVIEFTLFQIGEDLLLVIAGGQTPHIGAVTLSLPRKSLTDDGSTSSSTSVLAVPAHKDDEIARSVSAHISSRLNRNVVVACGIHIDHASSGEIERIIGAVDTVIAEIIGTIGS</sequence>
<feature type="domain" description="Prenylated flavin chaperone LpdD-like" evidence="1">
    <location>
        <begin position="9"/>
        <end position="120"/>
    </location>
</feature>
<dbReference type="KEGG" id="ssm:Spirs_3383"/>
<dbReference type="STRING" id="573413.Spirs_3383"/>
<dbReference type="RefSeq" id="WP_013255933.1">
    <property type="nucleotide sequence ID" value="NC_014364.1"/>
</dbReference>
<organism evidence="2 3">
    <name type="scientific">Sediminispirochaeta smaragdinae (strain DSM 11293 / JCM 15392 / SEBR 4228)</name>
    <name type="common">Spirochaeta smaragdinae</name>
    <dbReference type="NCBI Taxonomy" id="573413"/>
    <lineage>
        <taxon>Bacteria</taxon>
        <taxon>Pseudomonadati</taxon>
        <taxon>Spirochaetota</taxon>
        <taxon>Spirochaetia</taxon>
        <taxon>Spirochaetales</taxon>
        <taxon>Spirochaetaceae</taxon>
        <taxon>Sediminispirochaeta</taxon>
    </lineage>
</organism>
<accession>E1R2B4</accession>
<evidence type="ECO:0000313" key="3">
    <source>
        <dbReference type="Proteomes" id="UP000002318"/>
    </source>
</evidence>
<dbReference type="InterPro" id="IPR048844">
    <property type="entry name" value="LpdD_chaperone-like"/>
</dbReference>
<dbReference type="AlphaFoldDB" id="E1R2B4"/>
<protein>
    <recommendedName>
        <fullName evidence="1">Prenylated flavin chaperone LpdD-like domain-containing protein</fullName>
    </recommendedName>
</protein>
<dbReference type="Pfam" id="PF21758">
    <property type="entry name" value="PAC_bac"/>
    <property type="match status" value="1"/>
</dbReference>
<name>E1R2B4_SEDSS</name>
<evidence type="ECO:0000259" key="1">
    <source>
        <dbReference type="Pfam" id="PF21758"/>
    </source>
</evidence>
<dbReference type="EMBL" id="CP002116">
    <property type="protein sequence ID" value="ADK82474.1"/>
    <property type="molecule type" value="Genomic_DNA"/>
</dbReference>
<proteinExistence type="predicted"/>
<dbReference type="Proteomes" id="UP000002318">
    <property type="component" value="Chromosome"/>
</dbReference>
<dbReference type="OrthoDB" id="5878625at2"/>
<dbReference type="HOGENOM" id="CLU_139132_1_1_12"/>
<gene>
    <name evidence="2" type="ordered locus">Spirs_3383</name>
</gene>
<evidence type="ECO:0000313" key="2">
    <source>
        <dbReference type="EMBL" id="ADK82474.1"/>
    </source>
</evidence>
<reference evidence="2 3" key="1">
    <citation type="journal article" date="2010" name="Stand. Genomic Sci.">
        <title>Complete genome sequence of Spirochaeta smaragdinae type strain (SEBR 4228).</title>
        <authorList>
            <person name="Mavromatis K."/>
            <person name="Yasawong M."/>
            <person name="Chertkov O."/>
            <person name="Lapidus A."/>
            <person name="Lucas S."/>
            <person name="Nolan M."/>
            <person name="Del Rio T.G."/>
            <person name="Tice H."/>
            <person name="Cheng J.F."/>
            <person name="Pitluck S."/>
            <person name="Liolios K."/>
            <person name="Ivanova N."/>
            <person name="Tapia R."/>
            <person name="Han C."/>
            <person name="Bruce D."/>
            <person name="Goodwin L."/>
            <person name="Pati A."/>
            <person name="Chen A."/>
            <person name="Palaniappan K."/>
            <person name="Land M."/>
            <person name="Hauser L."/>
            <person name="Chang Y.J."/>
            <person name="Jeffries C.D."/>
            <person name="Detter J.C."/>
            <person name="Rohde M."/>
            <person name="Brambilla E."/>
            <person name="Spring S."/>
            <person name="Goker M."/>
            <person name="Sikorski J."/>
            <person name="Woyke T."/>
            <person name="Bristow J."/>
            <person name="Eisen J.A."/>
            <person name="Markowitz V."/>
            <person name="Hugenholtz P."/>
            <person name="Klenk H.P."/>
            <person name="Kyrpides N.C."/>
        </authorList>
    </citation>
    <scope>NUCLEOTIDE SEQUENCE [LARGE SCALE GENOMIC DNA]</scope>
    <source>
        <strain evidence="3">DSM 11293 / JCM 15392 / SEBR 4228</strain>
    </source>
</reference>